<evidence type="ECO:0000313" key="1">
    <source>
        <dbReference type="EMBL" id="RKP43259.1"/>
    </source>
</evidence>
<keyword evidence="2" id="KW-1185">Reference proteome</keyword>
<gene>
    <name evidence="1" type="ORF">D7S89_27030</name>
</gene>
<dbReference type="Proteomes" id="UP000280434">
    <property type="component" value="Unassembled WGS sequence"/>
</dbReference>
<comment type="caution">
    <text evidence="1">The sequence shown here is derived from an EMBL/GenBank/DDBJ whole genome shotgun (WGS) entry which is preliminary data.</text>
</comment>
<dbReference type="EMBL" id="RBZV01000031">
    <property type="protein sequence ID" value="RKP43259.1"/>
    <property type="molecule type" value="Genomic_DNA"/>
</dbReference>
<reference evidence="1 2" key="1">
    <citation type="submission" date="2018-10" db="EMBL/GenBank/DDBJ databases">
        <title>Paraburkholderia sp. 7MK8-2, isolated from soil.</title>
        <authorList>
            <person name="Gao Z.-H."/>
            <person name="Qiu L.-H."/>
        </authorList>
    </citation>
    <scope>NUCLEOTIDE SEQUENCE [LARGE SCALE GENOMIC DNA]</scope>
    <source>
        <strain evidence="1 2">7MK8-2</strain>
    </source>
</reference>
<protein>
    <submittedName>
        <fullName evidence="1">Uncharacterized protein</fullName>
    </submittedName>
</protein>
<sequence length="188" mass="19404">HAAVIARTHLILLGEGADMSYLFYSSDTPDSPPGYGLFFDLSDAQGAYGASNISPKPAAMAVAAMTRIVDGTSTLGYLNNVPAGVYGYAFQRLNGGKVVTALWTHNNANWSASSGFSASYSVPYSLQVDAPGSSGSVMLLDAMGNASSVPYADGQVALTLTESPLYVVSTNAAVIKANVTPPLGYVAH</sequence>
<accession>A0A494X5J5</accession>
<proteinExistence type="predicted"/>
<feature type="non-terminal residue" evidence="1">
    <location>
        <position position="1"/>
    </location>
</feature>
<dbReference type="AlphaFoldDB" id="A0A494X5J5"/>
<name>A0A494X5J5_9BURK</name>
<evidence type="ECO:0000313" key="2">
    <source>
        <dbReference type="Proteomes" id="UP000280434"/>
    </source>
</evidence>
<organism evidence="1 2">
    <name type="scientific">Trinickia fusca</name>
    <dbReference type="NCBI Taxonomy" id="2419777"/>
    <lineage>
        <taxon>Bacteria</taxon>
        <taxon>Pseudomonadati</taxon>
        <taxon>Pseudomonadota</taxon>
        <taxon>Betaproteobacteria</taxon>
        <taxon>Burkholderiales</taxon>
        <taxon>Burkholderiaceae</taxon>
        <taxon>Trinickia</taxon>
    </lineage>
</organism>